<evidence type="ECO:0000313" key="1">
    <source>
        <dbReference type="EMBL" id="KAA0971083.1"/>
    </source>
</evidence>
<dbReference type="Proteomes" id="UP000324738">
    <property type="component" value="Unassembled WGS sequence"/>
</dbReference>
<name>A0A5B0DX84_9HYPH</name>
<accession>A0A5B0DX84</accession>
<reference evidence="1 2" key="1">
    <citation type="submission" date="2019-08" db="EMBL/GenBank/DDBJ databases">
        <title>Aureimonas fodiniaquatilis sp. nov., isolated from a coal mine wastewater.</title>
        <authorList>
            <person name="Kim W."/>
        </authorList>
    </citation>
    <scope>NUCLEOTIDE SEQUENCE [LARGE SCALE GENOMIC DNA]</scope>
    <source>
        <strain evidence="1 2">CAU 1482</strain>
    </source>
</reference>
<proteinExistence type="predicted"/>
<dbReference type="EMBL" id="VTWH01000002">
    <property type="protein sequence ID" value="KAA0971083.1"/>
    <property type="molecule type" value="Genomic_DNA"/>
</dbReference>
<organism evidence="1 2">
    <name type="scientific">Aureimonas fodinaquatilis</name>
    <dbReference type="NCBI Taxonomy" id="2565783"/>
    <lineage>
        <taxon>Bacteria</taxon>
        <taxon>Pseudomonadati</taxon>
        <taxon>Pseudomonadota</taxon>
        <taxon>Alphaproteobacteria</taxon>
        <taxon>Hyphomicrobiales</taxon>
        <taxon>Aurantimonadaceae</taxon>
        <taxon>Aureimonas</taxon>
    </lineage>
</organism>
<comment type="caution">
    <text evidence="1">The sequence shown here is derived from an EMBL/GenBank/DDBJ whole genome shotgun (WGS) entry which is preliminary data.</text>
</comment>
<dbReference type="AlphaFoldDB" id="A0A5B0DX84"/>
<dbReference type="RefSeq" id="WP_149300394.1">
    <property type="nucleotide sequence ID" value="NZ_VTWH01000002.1"/>
</dbReference>
<keyword evidence="2" id="KW-1185">Reference proteome</keyword>
<sequence>MNDCRSDFPCPGIARAMAPYRSPVSGREITTRAERAEDLKRHGCVDARDLKGMRLANGTTHRG</sequence>
<gene>
    <name evidence="1" type="ORF">FPY71_11600</name>
</gene>
<evidence type="ECO:0000313" key="2">
    <source>
        <dbReference type="Proteomes" id="UP000324738"/>
    </source>
</evidence>
<dbReference type="OrthoDB" id="8083329at2"/>
<protein>
    <submittedName>
        <fullName evidence="1">Uncharacterized protein</fullName>
    </submittedName>
</protein>